<accession>J3MXZ9</accession>
<dbReference type="InterPro" id="IPR001901">
    <property type="entry name" value="Translocase_SecE/Sec61-g"/>
</dbReference>
<name>J3MXZ9_ORYBR</name>
<dbReference type="eggNOG" id="KOG0251">
    <property type="taxonomic scope" value="Eukaryota"/>
</dbReference>
<dbReference type="GO" id="GO:0016020">
    <property type="term" value="C:membrane"/>
    <property type="evidence" value="ECO:0007669"/>
    <property type="project" value="UniProtKB-SubCell"/>
</dbReference>
<dbReference type="EnsemblPlants" id="OB09G18780.1">
    <property type="protein sequence ID" value="OB09G18780.1"/>
    <property type="gene ID" value="OB09G18780"/>
</dbReference>
<dbReference type="HOGENOM" id="CLU_809799_0_0_1"/>
<evidence type="ECO:0000256" key="7">
    <source>
        <dbReference type="ARBA" id="ARBA00023010"/>
    </source>
</evidence>
<evidence type="ECO:0000256" key="1">
    <source>
        <dbReference type="ARBA" id="ARBA00004370"/>
    </source>
</evidence>
<evidence type="ECO:0000256" key="4">
    <source>
        <dbReference type="ARBA" id="ARBA00022692"/>
    </source>
</evidence>
<keyword evidence="3" id="KW-0813">Transport</keyword>
<dbReference type="GO" id="GO:0006886">
    <property type="term" value="P:intracellular protein transport"/>
    <property type="evidence" value="ECO:0007669"/>
    <property type="project" value="InterPro"/>
</dbReference>
<evidence type="ECO:0000256" key="6">
    <source>
        <dbReference type="ARBA" id="ARBA00022989"/>
    </source>
</evidence>
<comment type="similarity">
    <text evidence="2">Belongs to the SecE/SEC61-gamma family.</text>
</comment>
<evidence type="ECO:0000313" key="11">
    <source>
        <dbReference type="EnsemblPlants" id="OB09G18780.1"/>
    </source>
</evidence>
<proteinExistence type="inferred from homology"/>
<dbReference type="HAMAP" id="MF_00422">
    <property type="entry name" value="SecE"/>
    <property type="match status" value="1"/>
</dbReference>
<dbReference type="GO" id="GO:0006605">
    <property type="term" value="P:protein targeting"/>
    <property type="evidence" value="ECO:0007669"/>
    <property type="project" value="InterPro"/>
</dbReference>
<protein>
    <recommendedName>
        <fullName evidence="10">AP180 N-terminal homology (ANTH) domain-containing protein</fullName>
    </recommendedName>
</protein>
<organism evidence="11">
    <name type="scientific">Oryza brachyantha</name>
    <name type="common">malo sina</name>
    <dbReference type="NCBI Taxonomy" id="4533"/>
    <lineage>
        <taxon>Eukaryota</taxon>
        <taxon>Viridiplantae</taxon>
        <taxon>Streptophyta</taxon>
        <taxon>Embryophyta</taxon>
        <taxon>Tracheophyta</taxon>
        <taxon>Spermatophyta</taxon>
        <taxon>Magnoliopsida</taxon>
        <taxon>Liliopsida</taxon>
        <taxon>Poales</taxon>
        <taxon>Poaceae</taxon>
        <taxon>BOP clade</taxon>
        <taxon>Oryzoideae</taxon>
        <taxon>Oryzeae</taxon>
        <taxon>Oryzinae</taxon>
        <taxon>Oryza</taxon>
    </lineage>
</organism>
<comment type="subcellular location">
    <subcellularLocation>
        <location evidence="1">Membrane</location>
    </subcellularLocation>
</comment>
<keyword evidence="4 9" id="KW-0812">Transmembrane</keyword>
<dbReference type="Proteomes" id="UP000006038">
    <property type="component" value="Chromosome 9"/>
</dbReference>
<keyword evidence="8 9" id="KW-0472">Membrane</keyword>
<dbReference type="AlphaFoldDB" id="J3MXZ9"/>
<dbReference type="Gramene" id="OB09G18780.1">
    <property type="protein sequence ID" value="OB09G18780.1"/>
    <property type="gene ID" value="OB09G18780"/>
</dbReference>
<evidence type="ECO:0000259" key="10">
    <source>
        <dbReference type="Pfam" id="PF07651"/>
    </source>
</evidence>
<evidence type="ECO:0000256" key="5">
    <source>
        <dbReference type="ARBA" id="ARBA00022927"/>
    </source>
</evidence>
<keyword evidence="5" id="KW-0653">Protein transport</keyword>
<evidence type="ECO:0000256" key="9">
    <source>
        <dbReference type="SAM" id="Phobius"/>
    </source>
</evidence>
<dbReference type="InterPro" id="IPR011417">
    <property type="entry name" value="ANTH_dom"/>
</dbReference>
<evidence type="ECO:0000313" key="12">
    <source>
        <dbReference type="Proteomes" id="UP000006038"/>
    </source>
</evidence>
<evidence type="ECO:0000256" key="8">
    <source>
        <dbReference type="ARBA" id="ARBA00023136"/>
    </source>
</evidence>
<feature type="domain" description="AP180 N-terminal homology (ANTH)" evidence="10">
    <location>
        <begin position="16"/>
        <end position="192"/>
    </location>
</feature>
<evidence type="ECO:0000256" key="3">
    <source>
        <dbReference type="ARBA" id="ARBA00022448"/>
    </source>
</evidence>
<feature type="transmembrane region" description="Helical" evidence="9">
    <location>
        <begin position="314"/>
        <end position="339"/>
    </location>
</feature>
<dbReference type="Pfam" id="PF07651">
    <property type="entry name" value="ANTH"/>
    <property type="match status" value="1"/>
</dbReference>
<keyword evidence="7" id="KW-0811">Translocation</keyword>
<dbReference type="Pfam" id="PF00584">
    <property type="entry name" value="SecE"/>
    <property type="match status" value="1"/>
</dbReference>
<dbReference type="PANTHER" id="PTHR37247:SF1">
    <property type="entry name" value="TRANSMEMBRANE PROTEIN"/>
    <property type="match status" value="1"/>
</dbReference>
<keyword evidence="6 9" id="KW-1133">Transmembrane helix</keyword>
<reference evidence="11" key="1">
    <citation type="journal article" date="2013" name="Nat. Commun.">
        <title>Whole-genome sequencing of Oryza brachyantha reveals mechanisms underlying Oryza genome evolution.</title>
        <authorList>
            <person name="Chen J."/>
            <person name="Huang Q."/>
            <person name="Gao D."/>
            <person name="Wang J."/>
            <person name="Lang Y."/>
            <person name="Liu T."/>
            <person name="Li B."/>
            <person name="Bai Z."/>
            <person name="Luis Goicoechea J."/>
            <person name="Liang C."/>
            <person name="Chen C."/>
            <person name="Zhang W."/>
            <person name="Sun S."/>
            <person name="Liao Y."/>
            <person name="Zhang X."/>
            <person name="Yang L."/>
            <person name="Song C."/>
            <person name="Wang M."/>
            <person name="Shi J."/>
            <person name="Liu G."/>
            <person name="Liu J."/>
            <person name="Zhou H."/>
            <person name="Zhou W."/>
            <person name="Yu Q."/>
            <person name="An N."/>
            <person name="Chen Y."/>
            <person name="Cai Q."/>
            <person name="Wang B."/>
            <person name="Liu B."/>
            <person name="Min J."/>
            <person name="Huang Y."/>
            <person name="Wu H."/>
            <person name="Li Z."/>
            <person name="Zhang Y."/>
            <person name="Yin Y."/>
            <person name="Song W."/>
            <person name="Jiang J."/>
            <person name="Jackson S.A."/>
            <person name="Wing R.A."/>
            <person name="Wang J."/>
            <person name="Chen M."/>
        </authorList>
    </citation>
    <scope>NUCLEOTIDE SEQUENCE [LARGE SCALE GENOMIC DNA]</scope>
    <source>
        <strain evidence="11">cv. IRGC 101232</strain>
    </source>
</reference>
<evidence type="ECO:0000256" key="2">
    <source>
        <dbReference type="ARBA" id="ARBA00008274"/>
    </source>
</evidence>
<dbReference type="PANTHER" id="PTHR37247">
    <property type="entry name" value="TRANSMEMBRANE PROTEIN"/>
    <property type="match status" value="1"/>
</dbReference>
<keyword evidence="12" id="KW-1185">Reference proteome</keyword>
<dbReference type="GO" id="GO:0005543">
    <property type="term" value="F:phospholipid binding"/>
    <property type="evidence" value="ECO:0007669"/>
    <property type="project" value="InterPro"/>
</dbReference>
<sequence length="343" mass="38293">MVAHGVLLRSDVSPRAGRVPFELADFRDRSAPPAKSLAFSAFVHAYFRFLDYRSLLAAEQNIKADDDTDRCVARLDRVTKLQFLRELLLQIRPYGDGMEVPLVLEAMDCALIKIFQVYSEICVERFLAGVPGPAAPGPLHTPAAAGIKILWRAAEQSAQLSSYLELCRSLGVVNARRLPAFQRLPDEDVRELGRLLTLDADDDAQGGNKGTSPSTRLSTRTRLPRLTLVFFYDLLRSAAGNVWLRLAMEVRVSALANTSLMTMSRCGWQWSETSLGEWRGLRSFVAFLAEQPRQLKHLEWPGFRNTLRTATLTLLLVAVFIVVLSSVDAALCYVLSWLLRKSA</sequence>
<dbReference type="STRING" id="4533.J3MXZ9"/>
<reference evidence="11" key="2">
    <citation type="submission" date="2013-04" db="UniProtKB">
        <authorList>
            <consortium name="EnsemblPlants"/>
        </authorList>
    </citation>
    <scope>IDENTIFICATION</scope>
</reference>